<dbReference type="PROSITE" id="PS00223">
    <property type="entry name" value="ANNEXIN_1"/>
    <property type="match status" value="1"/>
</dbReference>
<evidence type="ECO:0000256" key="4">
    <source>
        <dbReference type="ARBA" id="ARBA00022525"/>
    </source>
</evidence>
<keyword evidence="12" id="KW-1185">Reference proteome</keyword>
<evidence type="ECO:0000256" key="2">
    <source>
        <dbReference type="ARBA" id="ARBA00007831"/>
    </source>
</evidence>
<keyword evidence="9 10" id="KW-0111">Calcium/phospholipid-binding</keyword>
<evidence type="ECO:0000256" key="3">
    <source>
        <dbReference type="ARBA" id="ARBA00011738"/>
    </source>
</evidence>
<proteinExistence type="inferred from homology"/>
<dbReference type="FunFam" id="1.10.220.10:FF:000004">
    <property type="entry name" value="Annexin"/>
    <property type="match status" value="2"/>
</dbReference>
<dbReference type="SMART" id="SM00335">
    <property type="entry name" value="ANX"/>
    <property type="match status" value="6"/>
</dbReference>
<keyword evidence="7 10" id="KW-0106">Calcium</keyword>
<dbReference type="SUPFAM" id="SSF47874">
    <property type="entry name" value="Annexin"/>
    <property type="match status" value="2"/>
</dbReference>
<comment type="subcellular location">
    <subcellularLocation>
        <location evidence="1">Secreted</location>
    </subcellularLocation>
</comment>
<evidence type="ECO:0000256" key="9">
    <source>
        <dbReference type="ARBA" id="ARBA00023302"/>
    </source>
</evidence>
<dbReference type="InterPro" id="IPR018252">
    <property type="entry name" value="Annexin_repeat_CS"/>
</dbReference>
<dbReference type="PANTHER" id="PTHR10502:SF102">
    <property type="entry name" value="ANNEXIN B11"/>
    <property type="match status" value="1"/>
</dbReference>
<dbReference type="GO" id="GO:0005737">
    <property type="term" value="C:cytoplasm"/>
    <property type="evidence" value="ECO:0007669"/>
    <property type="project" value="TreeGrafter"/>
</dbReference>
<dbReference type="GO" id="GO:0001786">
    <property type="term" value="F:phosphatidylserine binding"/>
    <property type="evidence" value="ECO:0007669"/>
    <property type="project" value="TreeGrafter"/>
</dbReference>
<dbReference type="GO" id="GO:0005509">
    <property type="term" value="F:calcium ion binding"/>
    <property type="evidence" value="ECO:0007669"/>
    <property type="project" value="InterPro"/>
</dbReference>
<keyword evidence="6 10" id="KW-0677">Repeat</keyword>
<evidence type="ECO:0000256" key="5">
    <source>
        <dbReference type="ARBA" id="ARBA00022723"/>
    </source>
</evidence>
<evidence type="ECO:0000313" key="11">
    <source>
        <dbReference type="EMBL" id="VDL94924.1"/>
    </source>
</evidence>
<dbReference type="PANTHER" id="PTHR10502">
    <property type="entry name" value="ANNEXIN"/>
    <property type="match status" value="1"/>
</dbReference>
<dbReference type="GO" id="GO:0005634">
    <property type="term" value="C:nucleus"/>
    <property type="evidence" value="ECO:0007669"/>
    <property type="project" value="TreeGrafter"/>
</dbReference>
<dbReference type="PROSITE" id="PS51897">
    <property type="entry name" value="ANNEXIN_2"/>
    <property type="match status" value="4"/>
</dbReference>
<evidence type="ECO:0000256" key="8">
    <source>
        <dbReference type="ARBA" id="ARBA00023216"/>
    </source>
</evidence>
<evidence type="ECO:0000256" key="10">
    <source>
        <dbReference type="RuleBase" id="RU003540"/>
    </source>
</evidence>
<dbReference type="InterPro" id="IPR001464">
    <property type="entry name" value="Annexin"/>
</dbReference>
<sequence>MASGGTVHPASYMNDKEDAEALEKAMKGLGTDEQAIIDLLSKRSVFQRQKIAETYKSIYGKDLKDRLHSELSGHFRQAVLYSFYDMAHVNAKACYKAIKGAGTDEQVLIDVICTATNDEIHVLKKAYGDVLLEEKQNALRRNLELDVKHDTSGDFERVLIALLQGQRGADVSDAQLRTDCEELYKGGEAKLGTDETTFTRILVSRSWKDIAKINDIYNQARGHDLITAIGKETSGDYRRALQTIVKTAINRNAAYAEILYNTMKGAGTHDDNLVRMIIAHSEIIMSSGAVVQPAPNADPQQDAAVLEKAMKGLGTDEQAIIDLLSKRSVHQRQQIAVTYKSIYGKDLKGRLHSELSGHFRQAVLYSFYDMAHVNAKACYKAIKGAGTDEQVLIDVICTATNDEIHALKKAYTESEFAGFTRENKTAKGRLHMRRLMSLSERVLFEEKQNALRRNLELDVKNDTSGDFQRVLIALLQGQRGEDVSEEQIRADCEELYKGGEAMLGTDETTFTRILVSRSWKDIVRINNHYYNVRLIVLMQFMVNLQSNIYKELIVIFYHLKALKHDLIEAIGKETSGDYRRALQTIVKTAINRNEAYAEILYNTMKGAGTHDDNLVRMIIAHSECDHRFNWDETEVITMANTKGAREFLEACYSCAGSTNHHVDLDIHYVDLRLRLTAPSKSHINNRQPSHPESN</sequence>
<evidence type="ECO:0000313" key="13">
    <source>
        <dbReference type="WBParaSite" id="SSLN_0000887401-mRNA-1"/>
    </source>
</evidence>
<dbReference type="STRING" id="70667.A0A183SWE1"/>
<dbReference type="InterPro" id="IPR018502">
    <property type="entry name" value="Annexin_repeat"/>
</dbReference>
<evidence type="ECO:0000256" key="7">
    <source>
        <dbReference type="ARBA" id="ARBA00022837"/>
    </source>
</evidence>
<comment type="subunit">
    <text evidence="3">Homodimer.</text>
</comment>
<reference evidence="13" key="1">
    <citation type="submission" date="2016-06" db="UniProtKB">
        <authorList>
            <consortium name="WormBaseParasite"/>
        </authorList>
    </citation>
    <scope>IDENTIFICATION</scope>
</reference>
<dbReference type="PRINTS" id="PR00196">
    <property type="entry name" value="ANNEXIN"/>
</dbReference>
<dbReference type="FunFam" id="1.10.220.10:FF:000002">
    <property type="entry name" value="Annexin"/>
    <property type="match status" value="1"/>
</dbReference>
<gene>
    <name evidence="11" type="ORF">SSLN_LOCUS8539</name>
</gene>
<reference evidence="11 12" key="2">
    <citation type="submission" date="2018-11" db="EMBL/GenBank/DDBJ databases">
        <authorList>
            <consortium name="Pathogen Informatics"/>
        </authorList>
    </citation>
    <scope>NUCLEOTIDE SEQUENCE [LARGE SCALE GENOMIC DNA]</scope>
    <source>
        <strain evidence="11 12">NST_G2</strain>
    </source>
</reference>
<dbReference type="InterPro" id="IPR037104">
    <property type="entry name" value="Annexin_sf"/>
</dbReference>
<evidence type="ECO:0000313" key="12">
    <source>
        <dbReference type="Proteomes" id="UP000275846"/>
    </source>
</evidence>
<evidence type="ECO:0000256" key="6">
    <source>
        <dbReference type="ARBA" id="ARBA00022737"/>
    </source>
</evidence>
<name>A0A183SWE1_SCHSO</name>
<evidence type="ECO:0000256" key="1">
    <source>
        <dbReference type="ARBA" id="ARBA00004613"/>
    </source>
</evidence>
<keyword evidence="4" id="KW-0964">Secreted</keyword>
<organism evidence="13">
    <name type="scientific">Schistocephalus solidus</name>
    <name type="common">Tapeworm</name>
    <dbReference type="NCBI Taxonomy" id="70667"/>
    <lineage>
        <taxon>Eukaryota</taxon>
        <taxon>Metazoa</taxon>
        <taxon>Spiralia</taxon>
        <taxon>Lophotrochozoa</taxon>
        <taxon>Platyhelminthes</taxon>
        <taxon>Cestoda</taxon>
        <taxon>Eucestoda</taxon>
        <taxon>Diphyllobothriidea</taxon>
        <taxon>Diphyllobothriidae</taxon>
        <taxon>Schistocephalus</taxon>
    </lineage>
</organism>
<dbReference type="FunFam" id="1.10.220.10:FF:000005">
    <property type="entry name" value="Annexin"/>
    <property type="match status" value="1"/>
</dbReference>
<dbReference type="Proteomes" id="UP000275846">
    <property type="component" value="Unassembled WGS sequence"/>
</dbReference>
<dbReference type="GO" id="GO:0012506">
    <property type="term" value="C:vesicle membrane"/>
    <property type="evidence" value="ECO:0007669"/>
    <property type="project" value="TreeGrafter"/>
</dbReference>
<dbReference type="OrthoDB" id="37886at2759"/>
<comment type="domain">
    <text evidence="10">A pair of annexin repeats may form one binding site for calcium and phospholipid.</text>
</comment>
<keyword evidence="8 10" id="KW-0041">Annexin</keyword>
<dbReference type="AlphaFoldDB" id="A0A183SWE1"/>
<comment type="similarity">
    <text evidence="2 10">Belongs to the annexin family.</text>
</comment>
<dbReference type="Pfam" id="PF00191">
    <property type="entry name" value="Annexin"/>
    <property type="match status" value="6"/>
</dbReference>
<dbReference type="GO" id="GO:0005886">
    <property type="term" value="C:plasma membrane"/>
    <property type="evidence" value="ECO:0007669"/>
    <property type="project" value="TreeGrafter"/>
</dbReference>
<dbReference type="EMBL" id="UYSU01034712">
    <property type="protein sequence ID" value="VDL94924.1"/>
    <property type="molecule type" value="Genomic_DNA"/>
</dbReference>
<dbReference type="WBParaSite" id="SSLN_0000887401-mRNA-1">
    <property type="protein sequence ID" value="SSLN_0000887401-mRNA-1"/>
    <property type="gene ID" value="SSLN_0000887401"/>
</dbReference>
<dbReference type="Gene3D" id="1.10.220.10">
    <property type="entry name" value="Annexin"/>
    <property type="match status" value="6"/>
</dbReference>
<dbReference type="GO" id="GO:0005544">
    <property type="term" value="F:calcium-dependent phospholipid binding"/>
    <property type="evidence" value="ECO:0007669"/>
    <property type="project" value="UniProtKB-KW"/>
</dbReference>
<accession>A0A183SWE1</accession>
<protein>
    <recommendedName>
        <fullName evidence="10">Annexin</fullName>
    </recommendedName>
</protein>
<keyword evidence="5" id="KW-0479">Metal-binding</keyword>
<dbReference type="GO" id="GO:0005576">
    <property type="term" value="C:extracellular region"/>
    <property type="evidence" value="ECO:0007669"/>
    <property type="project" value="UniProtKB-SubCell"/>
</dbReference>